<evidence type="ECO:0000256" key="4">
    <source>
        <dbReference type="ARBA" id="ARBA00011245"/>
    </source>
</evidence>
<dbReference type="CDD" id="cd09019">
    <property type="entry name" value="galactose_mutarotase_like"/>
    <property type="match status" value="1"/>
</dbReference>
<organism evidence="15 16">
    <name type="scientific">Longimonas halophila</name>
    <dbReference type="NCBI Taxonomy" id="1469170"/>
    <lineage>
        <taxon>Bacteria</taxon>
        <taxon>Pseudomonadati</taxon>
        <taxon>Rhodothermota</taxon>
        <taxon>Rhodothermia</taxon>
        <taxon>Rhodothermales</taxon>
        <taxon>Salisaetaceae</taxon>
        <taxon>Longimonas</taxon>
    </lineage>
</organism>
<dbReference type="UniPathway" id="UPA00242"/>
<evidence type="ECO:0000256" key="8">
    <source>
        <dbReference type="ARBA" id="ARBA00023277"/>
    </source>
</evidence>
<dbReference type="GO" id="GO:0005737">
    <property type="term" value="C:cytoplasm"/>
    <property type="evidence" value="ECO:0007669"/>
    <property type="project" value="UniProtKB-SubCell"/>
</dbReference>
<comment type="subcellular location">
    <subcellularLocation>
        <location evidence="1">Cytoplasm</location>
    </subcellularLocation>
</comment>
<feature type="active site" description="Proton acceptor" evidence="10">
    <location>
        <position position="349"/>
    </location>
</feature>
<evidence type="ECO:0000256" key="11">
    <source>
        <dbReference type="PIRSR" id="PIRSR005096-2"/>
    </source>
</evidence>
<dbReference type="Gene3D" id="2.70.98.10">
    <property type="match status" value="1"/>
</dbReference>
<dbReference type="InterPro" id="IPR011013">
    <property type="entry name" value="Gal_mutarotase_sf_dom"/>
</dbReference>
<evidence type="ECO:0000256" key="5">
    <source>
        <dbReference type="ARBA" id="ARBA00022490"/>
    </source>
</evidence>
<evidence type="ECO:0000256" key="10">
    <source>
        <dbReference type="PIRSR" id="PIRSR005096-1"/>
    </source>
</evidence>
<keyword evidence="5" id="KW-0963">Cytoplasm</keyword>
<dbReference type="InterPro" id="IPR014718">
    <property type="entry name" value="GH-type_carb-bd"/>
</dbReference>
<dbReference type="GO" id="GO:0004034">
    <property type="term" value="F:aldose 1-epimerase activity"/>
    <property type="evidence" value="ECO:0007669"/>
    <property type="project" value="UniProtKB-EC"/>
</dbReference>
<comment type="caution">
    <text evidence="15">The sequence shown here is derived from an EMBL/GenBank/DDBJ whole genome shotgun (WGS) entry which is preliminary data.</text>
</comment>
<feature type="binding site" evidence="12">
    <location>
        <begin position="211"/>
        <end position="213"/>
    </location>
    <ligand>
        <name>beta-D-galactose</name>
        <dbReference type="ChEBI" id="CHEBI:27667"/>
    </ligand>
</feature>
<dbReference type="PROSITE" id="PS51257">
    <property type="entry name" value="PROKAR_LIPOPROTEIN"/>
    <property type="match status" value="1"/>
</dbReference>
<keyword evidence="7 9" id="KW-0413">Isomerase</keyword>
<evidence type="ECO:0000256" key="3">
    <source>
        <dbReference type="ARBA" id="ARBA00006206"/>
    </source>
</evidence>
<feature type="active site" description="Proton donor" evidence="10">
    <location>
        <position position="211"/>
    </location>
</feature>
<dbReference type="Pfam" id="PF01263">
    <property type="entry name" value="Aldose_epim"/>
    <property type="match status" value="1"/>
</dbReference>
<sequence length="391" mass="42314">MRIRFLAVLMLAIPLLGGCAEAPDTSPSVEQSHFGVTPSGDSVAVFALQGADGMQMEAMTYGGIILSLEVPDGEGALEDVALGFDSLAAYTRDAYRSANPYFGAVIGRYGNRIDEGRFSVNGDTYTLATNNGPNHLHGGREGFDQVVWNAEPFHRADSVGLTLTHTSPDGHGGYPGRLDVTVTYTLAPGNELVIDYEATTTETTPVNLTQHSYFNLGGGDSESILDHRLKIHAEAYTPVDSTLIPIGEYRPVQDTPFDFTSFTPIGERIGAENRQIGIAGGYDHNFVLAREDSDSLRMAAEVYDPESGRLMTVRTTEPGLQFYSGNFLDGSFTSKSGAPYRQHAGFALETQHFPDSPNQADFPSTLLRPNETYRSRTVYGFSTPDSLNTGP</sequence>
<evidence type="ECO:0000313" key="16">
    <source>
        <dbReference type="Proteomes" id="UP000221024"/>
    </source>
</evidence>
<name>A0A2H3NNV7_9BACT</name>
<evidence type="ECO:0000256" key="9">
    <source>
        <dbReference type="PIRNR" id="PIRNR005096"/>
    </source>
</evidence>
<dbReference type="OrthoDB" id="9779408at2"/>
<dbReference type="FunFam" id="2.70.98.10:FF:000003">
    <property type="entry name" value="Aldose 1-epimerase"/>
    <property type="match status" value="1"/>
</dbReference>
<dbReference type="InterPro" id="IPR008183">
    <property type="entry name" value="Aldose_1/G6P_1-epimerase"/>
</dbReference>
<feature type="region of interest" description="Disordered" evidence="13">
    <location>
        <begin position="351"/>
        <end position="391"/>
    </location>
</feature>
<feature type="signal peptide" evidence="14">
    <location>
        <begin position="1"/>
        <end position="22"/>
    </location>
</feature>
<gene>
    <name evidence="15" type="ORF">CRI93_02910</name>
</gene>
<accession>A0A2H3NNV7</accession>
<dbReference type="PANTHER" id="PTHR10091">
    <property type="entry name" value="ALDOSE-1-EPIMERASE"/>
    <property type="match status" value="1"/>
</dbReference>
<keyword evidence="16" id="KW-1185">Reference proteome</keyword>
<proteinExistence type="inferred from homology"/>
<keyword evidence="14" id="KW-0732">Signal</keyword>
<reference evidence="15 16" key="1">
    <citation type="submission" date="2017-10" db="EMBL/GenBank/DDBJ databases">
        <title>Draft genome of Longimonas halophila.</title>
        <authorList>
            <person name="Goh K.M."/>
            <person name="Shamsir M.S."/>
            <person name="Lim S.W."/>
        </authorList>
    </citation>
    <scope>NUCLEOTIDE SEQUENCE [LARGE SCALE GENOMIC DNA]</scope>
    <source>
        <strain evidence="15 16">KCTC 42399</strain>
    </source>
</reference>
<evidence type="ECO:0000256" key="14">
    <source>
        <dbReference type="SAM" id="SignalP"/>
    </source>
</evidence>
<evidence type="ECO:0000256" key="2">
    <source>
        <dbReference type="ARBA" id="ARBA00005028"/>
    </source>
</evidence>
<dbReference type="PANTHER" id="PTHR10091:SF0">
    <property type="entry name" value="GALACTOSE MUTAROTASE"/>
    <property type="match status" value="1"/>
</dbReference>
<evidence type="ECO:0000256" key="7">
    <source>
        <dbReference type="ARBA" id="ARBA00023235"/>
    </source>
</evidence>
<dbReference type="EMBL" id="PDEP01000002">
    <property type="protein sequence ID" value="PEN08724.1"/>
    <property type="molecule type" value="Genomic_DNA"/>
</dbReference>
<evidence type="ECO:0000256" key="6">
    <source>
        <dbReference type="ARBA" id="ARBA00022553"/>
    </source>
</evidence>
<dbReference type="GO" id="GO:0030246">
    <property type="term" value="F:carbohydrate binding"/>
    <property type="evidence" value="ECO:0007669"/>
    <property type="project" value="InterPro"/>
</dbReference>
<dbReference type="PIRSF" id="PIRSF005096">
    <property type="entry name" value="GALM"/>
    <property type="match status" value="1"/>
</dbReference>
<feature type="binding site" evidence="11">
    <location>
        <position position="283"/>
    </location>
    <ligand>
        <name>beta-D-galactose</name>
        <dbReference type="ChEBI" id="CHEBI:27667"/>
    </ligand>
</feature>
<evidence type="ECO:0000256" key="12">
    <source>
        <dbReference type="PIRSR" id="PIRSR005096-3"/>
    </source>
</evidence>
<feature type="chain" id="PRO_5013742910" description="Aldose 1-epimerase" evidence="14">
    <location>
        <begin position="23"/>
        <end position="391"/>
    </location>
</feature>
<comment type="subunit">
    <text evidence="4">Monomer.</text>
</comment>
<evidence type="ECO:0000313" key="15">
    <source>
        <dbReference type="EMBL" id="PEN08724.1"/>
    </source>
</evidence>
<dbReference type="GO" id="GO:0006006">
    <property type="term" value="P:glucose metabolic process"/>
    <property type="evidence" value="ECO:0007669"/>
    <property type="project" value="TreeGrafter"/>
</dbReference>
<dbReference type="InterPro" id="IPR015443">
    <property type="entry name" value="Aldose_1-epimerase"/>
</dbReference>
<comment type="similarity">
    <text evidence="3 9">Belongs to the aldose epimerase family.</text>
</comment>
<feature type="binding site" evidence="12">
    <location>
        <begin position="111"/>
        <end position="112"/>
    </location>
    <ligand>
        <name>beta-D-galactose</name>
        <dbReference type="ChEBI" id="CHEBI:27667"/>
    </ligand>
</feature>
<dbReference type="InterPro" id="IPR047215">
    <property type="entry name" value="Galactose_mutarotase-like"/>
</dbReference>
<comment type="catalytic activity">
    <reaction evidence="9">
        <text>alpha-D-glucose = beta-D-glucose</text>
        <dbReference type="Rhea" id="RHEA:10264"/>
        <dbReference type="ChEBI" id="CHEBI:15903"/>
        <dbReference type="ChEBI" id="CHEBI:17925"/>
        <dbReference type="EC" id="5.1.3.3"/>
    </reaction>
</comment>
<keyword evidence="8 9" id="KW-0119">Carbohydrate metabolism</keyword>
<dbReference type="EC" id="5.1.3.3" evidence="9"/>
<dbReference type="Proteomes" id="UP000221024">
    <property type="component" value="Unassembled WGS sequence"/>
</dbReference>
<keyword evidence="6" id="KW-0597">Phosphoprotein</keyword>
<dbReference type="NCBIfam" id="NF008277">
    <property type="entry name" value="PRK11055.1"/>
    <property type="match status" value="1"/>
</dbReference>
<protein>
    <recommendedName>
        <fullName evidence="9">Aldose 1-epimerase</fullName>
        <ecNumber evidence="9">5.1.3.3</ecNumber>
    </recommendedName>
</protein>
<dbReference type="SUPFAM" id="SSF74650">
    <property type="entry name" value="Galactose mutarotase-like"/>
    <property type="match status" value="1"/>
</dbReference>
<evidence type="ECO:0000256" key="13">
    <source>
        <dbReference type="SAM" id="MobiDB-lite"/>
    </source>
</evidence>
<comment type="pathway">
    <text evidence="2 9">Carbohydrate metabolism; hexose metabolism.</text>
</comment>
<evidence type="ECO:0000256" key="1">
    <source>
        <dbReference type="ARBA" id="ARBA00004496"/>
    </source>
</evidence>
<dbReference type="AlphaFoldDB" id="A0A2H3NNV7"/>
<dbReference type="GO" id="GO:0033499">
    <property type="term" value="P:galactose catabolic process via UDP-galactose, Leloir pathway"/>
    <property type="evidence" value="ECO:0007669"/>
    <property type="project" value="TreeGrafter"/>
</dbReference>